<evidence type="ECO:0000256" key="3">
    <source>
        <dbReference type="ARBA" id="ARBA00020399"/>
    </source>
</evidence>
<keyword evidence="6 13" id="KW-0548">Nucleotidyltransferase</keyword>
<keyword evidence="7 14" id="KW-0479">Metal-binding</keyword>
<dbReference type="CDD" id="cd01701">
    <property type="entry name" value="PolY_Rev1"/>
    <property type="match status" value="1"/>
</dbReference>
<dbReference type="InterPro" id="IPR001126">
    <property type="entry name" value="UmuC"/>
</dbReference>
<evidence type="ECO:0000256" key="15">
    <source>
        <dbReference type="SAM" id="MobiDB-lite"/>
    </source>
</evidence>
<dbReference type="AlphaFoldDB" id="A0AAN8WNF7"/>
<dbReference type="InterPro" id="IPR012112">
    <property type="entry name" value="REV1"/>
</dbReference>
<dbReference type="InterPro" id="IPR043502">
    <property type="entry name" value="DNA/RNA_pol_sf"/>
</dbReference>
<dbReference type="InterPro" id="IPR025527">
    <property type="entry name" value="HUWE1/Rev1_UBM"/>
</dbReference>
<dbReference type="Proteomes" id="UP001381693">
    <property type="component" value="Unassembled WGS sequence"/>
</dbReference>
<dbReference type="InterPro" id="IPR053848">
    <property type="entry name" value="IMS_HHH_1"/>
</dbReference>
<evidence type="ECO:0000259" key="16">
    <source>
        <dbReference type="PROSITE" id="PS50172"/>
    </source>
</evidence>
<feature type="binding site" evidence="14">
    <location>
        <position position="519"/>
    </location>
    <ligand>
        <name>Mg(2+)</name>
        <dbReference type="ChEBI" id="CHEBI:18420"/>
        <label>1</label>
    </ligand>
</feature>
<evidence type="ECO:0000313" key="19">
    <source>
        <dbReference type="Proteomes" id="UP001381693"/>
    </source>
</evidence>
<dbReference type="FunFam" id="3.30.1490.100:FF:000001">
    <property type="entry name" value="DNA repair protein REV1"/>
    <property type="match status" value="1"/>
</dbReference>
<comment type="caution">
    <text evidence="18">The sequence shown here is derived from an EMBL/GenBank/DDBJ whole genome shotgun (WGS) entry which is preliminary data.</text>
</comment>
<evidence type="ECO:0000256" key="12">
    <source>
        <dbReference type="ARBA" id="ARBA00023242"/>
    </source>
</evidence>
<proteinExistence type="inferred from homology"/>
<feature type="region of interest" description="Disordered" evidence="15">
    <location>
        <begin position="154"/>
        <end position="203"/>
    </location>
</feature>
<dbReference type="SUPFAM" id="SSF52113">
    <property type="entry name" value="BRCT domain"/>
    <property type="match status" value="1"/>
</dbReference>
<organism evidence="18 19">
    <name type="scientific">Halocaridina rubra</name>
    <name type="common">Hawaiian red shrimp</name>
    <dbReference type="NCBI Taxonomy" id="373956"/>
    <lineage>
        <taxon>Eukaryota</taxon>
        <taxon>Metazoa</taxon>
        <taxon>Ecdysozoa</taxon>
        <taxon>Arthropoda</taxon>
        <taxon>Crustacea</taxon>
        <taxon>Multicrustacea</taxon>
        <taxon>Malacostraca</taxon>
        <taxon>Eumalacostraca</taxon>
        <taxon>Eucarida</taxon>
        <taxon>Decapoda</taxon>
        <taxon>Pleocyemata</taxon>
        <taxon>Caridea</taxon>
        <taxon>Atyoidea</taxon>
        <taxon>Atyidae</taxon>
        <taxon>Halocaridina</taxon>
    </lineage>
</organism>
<feature type="compositionally biased region" description="Basic and acidic residues" evidence="15">
    <location>
        <begin position="169"/>
        <end position="185"/>
    </location>
</feature>
<evidence type="ECO:0000256" key="4">
    <source>
        <dbReference type="ARBA" id="ARBA00022634"/>
    </source>
</evidence>
<keyword evidence="11 13" id="KW-0234">DNA repair</keyword>
<dbReference type="GO" id="GO:0017125">
    <property type="term" value="F:deoxycytidyl transferase activity"/>
    <property type="evidence" value="ECO:0007669"/>
    <property type="project" value="TreeGrafter"/>
</dbReference>
<dbReference type="FunFam" id="3.40.50.10190:FF:000011">
    <property type="entry name" value="DNA repair protein REV1"/>
    <property type="match status" value="1"/>
</dbReference>
<evidence type="ECO:0000256" key="7">
    <source>
        <dbReference type="ARBA" id="ARBA00022723"/>
    </source>
</evidence>
<dbReference type="GO" id="GO:0046872">
    <property type="term" value="F:metal ion binding"/>
    <property type="evidence" value="ECO:0007669"/>
    <property type="project" value="UniProtKB-KW"/>
</dbReference>
<dbReference type="Gene3D" id="6.10.250.1490">
    <property type="match status" value="1"/>
</dbReference>
<dbReference type="Pfam" id="PF11799">
    <property type="entry name" value="IMS_C"/>
    <property type="match status" value="1"/>
</dbReference>
<dbReference type="EC" id="2.7.7.-" evidence="13"/>
<dbReference type="GO" id="GO:0042276">
    <property type="term" value="P:error-prone translesion synthesis"/>
    <property type="evidence" value="ECO:0007669"/>
    <property type="project" value="InterPro"/>
</dbReference>
<feature type="domain" description="UmuC" evidence="17">
    <location>
        <begin position="350"/>
        <end position="602"/>
    </location>
</feature>
<feature type="region of interest" description="Disordered" evidence="15">
    <location>
        <begin position="953"/>
        <end position="972"/>
    </location>
</feature>
<feature type="region of interest" description="Disordered" evidence="15">
    <location>
        <begin position="805"/>
        <end position="878"/>
    </location>
</feature>
<feature type="compositionally biased region" description="Basic residues" evidence="15">
    <location>
        <begin position="1"/>
        <end position="20"/>
    </location>
</feature>
<feature type="binding site" evidence="14">
    <location>
        <position position="520"/>
    </location>
    <ligand>
        <name>Mg(2+)</name>
        <dbReference type="ChEBI" id="CHEBI:18420"/>
        <label>1</label>
    </ligand>
</feature>
<dbReference type="InterPro" id="IPR043128">
    <property type="entry name" value="Rev_trsase/Diguanyl_cyclase"/>
</dbReference>
<comment type="similarity">
    <text evidence="2 13">Belongs to the DNA polymerase type-Y family.</text>
</comment>
<evidence type="ECO:0000256" key="1">
    <source>
        <dbReference type="ARBA" id="ARBA00004123"/>
    </source>
</evidence>
<evidence type="ECO:0000256" key="11">
    <source>
        <dbReference type="ARBA" id="ARBA00023204"/>
    </source>
</evidence>
<dbReference type="CDD" id="cd17719">
    <property type="entry name" value="BRCT_Rev1"/>
    <property type="match status" value="1"/>
</dbReference>
<feature type="region of interest" description="Disordered" evidence="15">
    <location>
        <begin position="910"/>
        <end position="935"/>
    </location>
</feature>
<dbReference type="InterPro" id="IPR001357">
    <property type="entry name" value="BRCT_dom"/>
</dbReference>
<dbReference type="Pfam" id="PF21999">
    <property type="entry name" value="IMS_HHH_1"/>
    <property type="match status" value="1"/>
</dbReference>
<evidence type="ECO:0000256" key="6">
    <source>
        <dbReference type="ARBA" id="ARBA00022695"/>
    </source>
</evidence>
<feature type="domain" description="BRCT" evidence="16">
    <location>
        <begin position="55"/>
        <end position="142"/>
    </location>
</feature>
<feature type="binding site" evidence="14">
    <location>
        <position position="354"/>
    </location>
    <ligand>
        <name>Mg(2+)</name>
        <dbReference type="ChEBI" id="CHEBI:18420"/>
        <label>1</label>
    </ligand>
</feature>
<reference evidence="18 19" key="1">
    <citation type="submission" date="2023-11" db="EMBL/GenBank/DDBJ databases">
        <title>Halocaridina rubra genome assembly.</title>
        <authorList>
            <person name="Smith C."/>
        </authorList>
    </citation>
    <scope>NUCLEOTIDE SEQUENCE [LARGE SCALE GENOMIC DNA]</scope>
    <source>
        <strain evidence="18">EP-1</strain>
        <tissue evidence="18">Whole</tissue>
    </source>
</reference>
<comment type="function">
    <text evidence="13">Deoxycytidyl transferase involved in DNA repair. Transfers a dCMP residue from dCTP to the 3'-end of a DNA primer in a template-dependent reaction. May assist in the first step in the bypass of abasic lesions by the insertion of a nucleotide opposite the lesion. Required for normal induction of mutations by physical and chemical agents.</text>
</comment>
<keyword evidence="19" id="KW-1185">Reference proteome</keyword>
<dbReference type="GO" id="GO:0003684">
    <property type="term" value="F:damaged DNA binding"/>
    <property type="evidence" value="ECO:0007669"/>
    <property type="project" value="UniProtKB-UniRule"/>
</dbReference>
<dbReference type="GO" id="GO:0070987">
    <property type="term" value="P:error-free translesion synthesis"/>
    <property type="evidence" value="ECO:0007669"/>
    <property type="project" value="TreeGrafter"/>
</dbReference>
<dbReference type="PANTHER" id="PTHR45990">
    <property type="entry name" value="DNA REPAIR PROTEIN REV1"/>
    <property type="match status" value="1"/>
</dbReference>
<accession>A0AAN8WNF7</accession>
<feature type="compositionally biased region" description="Polar residues" evidence="15">
    <location>
        <begin position="812"/>
        <end position="878"/>
    </location>
</feature>
<keyword evidence="10 13" id="KW-0238">DNA-binding</keyword>
<comment type="cofactor">
    <cofactor evidence="14">
        <name>Mg(2+)</name>
        <dbReference type="ChEBI" id="CHEBI:18420"/>
    </cofactor>
    <text evidence="14">Binds 2 magnesium ions.</text>
</comment>
<dbReference type="Gene3D" id="3.40.50.10190">
    <property type="entry name" value="BRCT domain"/>
    <property type="match status" value="1"/>
</dbReference>
<protein>
    <recommendedName>
        <fullName evidence="3 13">DNA repair protein REV1</fullName>
        <ecNumber evidence="13">2.7.7.-</ecNumber>
    </recommendedName>
</protein>
<feature type="compositionally biased region" description="Polar residues" evidence="15">
    <location>
        <begin position="186"/>
        <end position="200"/>
    </location>
</feature>
<evidence type="ECO:0000256" key="5">
    <source>
        <dbReference type="ARBA" id="ARBA00022679"/>
    </source>
</evidence>
<evidence type="ECO:0000256" key="14">
    <source>
        <dbReference type="PIRSR" id="PIRSR036573-2"/>
    </source>
</evidence>
<evidence type="ECO:0000259" key="17">
    <source>
        <dbReference type="PROSITE" id="PS50173"/>
    </source>
</evidence>
<comment type="subcellular location">
    <subcellularLocation>
        <location evidence="1 13">Nucleus</location>
    </subcellularLocation>
</comment>
<sequence>MSGRSRGGKGRGRGQGRRRGYGPTGFEDHGGYMAAKISKLSNQFSKAASSVERDEIAGIFKDVAIFVNGYTEPTAEELKRIMMTNGGTYHHYYSRSKTTHIIASNLPDTKIKNLNTSRIVSPKWISDSLEAGYLLNYTNYLLYTDHNTTQPKLPFKRVDSKSTNSPDISKMDLSEISRDSSHMQSEDLTSPYNSMQSSNCHHSEDEDLFADDDVMSNAVPSSLPSADSISTSELKAVVSETIKSSNTSSKDLPKVSNISPVKGHSMSTANPKFLSEFYNNSRLHHISTMGAMFKQYITDMQNKKDGFPGRKGLLEWVDKKRMENSRVNYTASNETSGVTVNSNANDKRTIMHIDMDCFFVSVGLRNHPELRGKPVAVTHSKGNVRTQAREGVDRQYELNFYKARAEKKMKGKIKSSSTAIANGSLPETEMQNNENTDAAPKFSTLPLIDETCSMSEIASCSYEARESGVRNGMFMGPALKLCPNLKTIPYDFEGYKEVAYKLYDIVASFTHDIEAVSCDEMFVDLTELLNTCRVTPLEFAAYLRQEVQSATGCPCSAGMGPNMLIARMATRRAKPNGQYLADAERLSEYMSNEKVNSLPGVGWSLGKRLDSENIKTCEDLQTKSLGQLQTLFGSKTGQSLYYYCRGIDDRPVRSTHMRKSVSAEVNYGIRFTSISDAERFVRELAEEVEKRLSSVKLKGKCITLKLKIRAKDAPVETAKFMGHGVCDNIAKSVSLNLATSSADTIEREVLSMLRQLKIPPQDFRGVGIQVSRLEGHQGCNISTGTSNTSSIKSFLLGAKSKKSLKNSNSSLETSVEKSGNQDSASSFGNDKITTYRKTPSPQPGPSTVNQPVLDTGQPSSPENSVLASKYETISETSSVRETIDTEVLMSLPEDMREQVITEYEQQGYVIPTSCRPSSNSRMSYMNEPQPSTSRDIKTEYGAHQDLNSRLLQREEAPHESRTFASDDSDNDPMVTSFSQVDSSFLAAIPAEMREELRLDFENKKHAATVNSLPGIF</sequence>
<keyword evidence="8 13" id="KW-0227">DNA damage</keyword>
<evidence type="ECO:0000256" key="10">
    <source>
        <dbReference type="ARBA" id="ARBA00023125"/>
    </source>
</evidence>
<keyword evidence="12 13" id="KW-0539">Nucleus</keyword>
<dbReference type="Pfam" id="PF00817">
    <property type="entry name" value="IMS"/>
    <property type="match status" value="2"/>
</dbReference>
<gene>
    <name evidence="18" type="primary">REV1</name>
    <name evidence="18" type="ORF">SK128_017691</name>
</gene>
<evidence type="ECO:0000256" key="9">
    <source>
        <dbReference type="ARBA" id="ARBA00022842"/>
    </source>
</evidence>
<dbReference type="InterPro" id="IPR036420">
    <property type="entry name" value="BRCT_dom_sf"/>
</dbReference>
<dbReference type="Pfam" id="PF16589">
    <property type="entry name" value="BRCT_2"/>
    <property type="match status" value="1"/>
</dbReference>
<dbReference type="PANTHER" id="PTHR45990:SF1">
    <property type="entry name" value="DNA REPAIR PROTEIN REV1"/>
    <property type="match status" value="1"/>
</dbReference>
<dbReference type="GO" id="GO:0003887">
    <property type="term" value="F:DNA-directed DNA polymerase activity"/>
    <property type="evidence" value="ECO:0007669"/>
    <property type="project" value="InterPro"/>
</dbReference>
<dbReference type="PROSITE" id="PS50173">
    <property type="entry name" value="UMUC"/>
    <property type="match status" value="1"/>
</dbReference>
<keyword evidence="5 13" id="KW-0808">Transferase</keyword>
<feature type="compositionally biased region" description="Polar residues" evidence="15">
    <location>
        <begin position="914"/>
        <end position="933"/>
    </location>
</feature>
<dbReference type="PIRSF" id="PIRSF036573">
    <property type="entry name" value="REV1"/>
    <property type="match status" value="1"/>
</dbReference>
<dbReference type="SMART" id="SM00292">
    <property type="entry name" value="BRCT"/>
    <property type="match status" value="1"/>
</dbReference>
<dbReference type="PROSITE" id="PS50172">
    <property type="entry name" value="BRCT"/>
    <property type="match status" value="1"/>
</dbReference>
<dbReference type="Gene3D" id="1.10.150.20">
    <property type="entry name" value="5' to 3' exonuclease, C-terminal subdomain"/>
    <property type="match status" value="1"/>
</dbReference>
<dbReference type="SUPFAM" id="SSF100879">
    <property type="entry name" value="Lesion bypass DNA polymerase (Y-family), little finger domain"/>
    <property type="match status" value="1"/>
</dbReference>
<dbReference type="Gene3D" id="3.40.1170.60">
    <property type="match status" value="1"/>
</dbReference>
<dbReference type="InterPro" id="IPR036775">
    <property type="entry name" value="DNA_pol_Y-fam_lit_finger_sf"/>
</dbReference>
<evidence type="ECO:0000256" key="13">
    <source>
        <dbReference type="PIRNR" id="PIRNR036573"/>
    </source>
</evidence>
<dbReference type="SUPFAM" id="SSF56672">
    <property type="entry name" value="DNA/RNA polymerases"/>
    <property type="match status" value="1"/>
</dbReference>
<evidence type="ECO:0000313" key="18">
    <source>
        <dbReference type="EMBL" id="KAK7068222.1"/>
    </source>
</evidence>
<dbReference type="GO" id="GO:0006281">
    <property type="term" value="P:DNA repair"/>
    <property type="evidence" value="ECO:0007669"/>
    <property type="project" value="UniProtKB-KW"/>
</dbReference>
<dbReference type="Pfam" id="PF14377">
    <property type="entry name" value="UBM"/>
    <property type="match status" value="2"/>
</dbReference>
<keyword evidence="9 14" id="KW-0460">Magnesium</keyword>
<evidence type="ECO:0000256" key="2">
    <source>
        <dbReference type="ARBA" id="ARBA00010945"/>
    </source>
</evidence>
<keyword evidence="4 13" id="KW-0237">DNA synthesis</keyword>
<dbReference type="GO" id="GO:0005634">
    <property type="term" value="C:nucleus"/>
    <property type="evidence" value="ECO:0007669"/>
    <property type="project" value="UniProtKB-SubCell"/>
</dbReference>
<dbReference type="EMBL" id="JAXCGZ010017367">
    <property type="protein sequence ID" value="KAK7068222.1"/>
    <property type="molecule type" value="Genomic_DNA"/>
</dbReference>
<dbReference type="InterPro" id="IPR017961">
    <property type="entry name" value="DNA_pol_Y-fam_little_finger"/>
</dbReference>
<dbReference type="Gene3D" id="3.30.70.270">
    <property type="match status" value="2"/>
</dbReference>
<dbReference type="Gene3D" id="3.30.1490.100">
    <property type="entry name" value="DNA polymerase, Y-family, little finger domain"/>
    <property type="match status" value="1"/>
</dbReference>
<feature type="region of interest" description="Disordered" evidence="15">
    <location>
        <begin position="1"/>
        <end position="26"/>
    </location>
</feature>
<name>A0AAN8WNF7_HALRR</name>
<evidence type="ECO:0000256" key="8">
    <source>
        <dbReference type="ARBA" id="ARBA00022763"/>
    </source>
</evidence>